<feature type="compositionally biased region" description="Polar residues" evidence="1">
    <location>
        <begin position="278"/>
        <end position="299"/>
    </location>
</feature>
<dbReference type="AlphaFoldDB" id="A0A2J6S4K1"/>
<feature type="region of interest" description="Disordered" evidence="1">
    <location>
        <begin position="1"/>
        <end position="102"/>
    </location>
</feature>
<dbReference type="OrthoDB" id="3473305at2759"/>
<feature type="compositionally biased region" description="Low complexity" evidence="1">
    <location>
        <begin position="264"/>
        <end position="277"/>
    </location>
</feature>
<sequence length="786" mass="87185">MDGNNGNHTRRRRPPLPNIRPDGRLHEPVSGIQSTIGARERMAADPPRAQADNRQISSSVPIVSAPCPRPATNNLPTGRRPLPTLRQASSRARGHGIDNHYPPISTRGSIGMNSETFEHAFPQERTGTGRIIPRTGYPSSCPWDDSVEEEPETIYDTKTSLNRPLQHSSSMQMHVQTAPVSGASTPLMEHPRLNLASSGTTSVSSRQIAEGNQANTPSRRYALTAPRQPGNNHRRGSASMGSIVTTGAPQISNQVPNNQRRIPAVRAAPATSARSSTNGRANSSTHPSQSSNTLPNSRRTNVQMSGALSDRSTTSAATTGVQGRYVLDRYQPTISNGYRYNQQLSARDRARLNQMDFNTRNSLATGPTMTSIQTADATDDFGPLDWRDRRSVHPAALQTPQLPQQQDSSANTAVGLDRPVVRRNVQTRTQRRNHQRALQSGRVKPTTFHSFPKLPKELQLKIWKLLILGPRIIELKAVEVIEEVDEWSELSCERCIAQNDHPVLLHICSDSRYLAQQIYKLSFEDELKWPVYMDPDRDVLLFHDTRAIDVFASTCPRTDSTTPKSLEKIKYILIDPRGVRSPLGKRDLRGVQYDYPAYRLEEIAATYGSLKEIVVLKFDQSMHFRSIPPTLAAPYLSYMAANNGYTSVMETHLQMLLRLSIQQQYHARCQALARRNRLNPPPGHSNNPLNDHLSLTYQTQLTALAASRYPAGPWGHGPQAGSHASAIPGGNQVNPATANANDSIPSPPWKIPKVTAMTLEDVKKRMERGEPKEEDLASEFESLLCR</sequence>
<evidence type="ECO:0000256" key="1">
    <source>
        <dbReference type="SAM" id="MobiDB-lite"/>
    </source>
</evidence>
<evidence type="ECO:0000313" key="4">
    <source>
        <dbReference type="Proteomes" id="UP000235786"/>
    </source>
</evidence>
<accession>A0A2J6S4K1</accession>
<evidence type="ECO:0000259" key="2">
    <source>
        <dbReference type="Pfam" id="PF20150"/>
    </source>
</evidence>
<feature type="compositionally biased region" description="Low complexity" evidence="1">
    <location>
        <begin position="397"/>
        <end position="406"/>
    </location>
</feature>
<feature type="compositionally biased region" description="Polar residues" evidence="1">
    <location>
        <begin position="52"/>
        <end position="61"/>
    </location>
</feature>
<feature type="compositionally biased region" description="Polar residues" evidence="1">
    <location>
        <begin position="239"/>
        <end position="260"/>
    </location>
</feature>
<evidence type="ECO:0000313" key="3">
    <source>
        <dbReference type="EMBL" id="PMD45687.1"/>
    </source>
</evidence>
<proteinExistence type="predicted"/>
<dbReference type="InterPro" id="IPR045518">
    <property type="entry name" value="2EXR"/>
</dbReference>
<feature type="compositionally biased region" description="Polar residues" evidence="1">
    <location>
        <begin position="195"/>
        <end position="218"/>
    </location>
</feature>
<dbReference type="Pfam" id="PF20150">
    <property type="entry name" value="2EXR"/>
    <property type="match status" value="1"/>
</dbReference>
<feature type="region of interest" description="Disordered" evidence="1">
    <location>
        <begin position="766"/>
        <end position="786"/>
    </location>
</feature>
<feature type="region of interest" description="Disordered" evidence="1">
    <location>
        <begin position="397"/>
        <end position="442"/>
    </location>
</feature>
<feature type="region of interest" description="Disordered" evidence="1">
    <location>
        <begin position="128"/>
        <end position="151"/>
    </location>
</feature>
<dbReference type="Proteomes" id="UP000235786">
    <property type="component" value="Unassembled WGS sequence"/>
</dbReference>
<protein>
    <recommendedName>
        <fullName evidence="2">2EXR domain-containing protein</fullName>
    </recommendedName>
</protein>
<feature type="compositionally biased region" description="Polar residues" evidence="1">
    <location>
        <begin position="165"/>
        <end position="184"/>
    </location>
</feature>
<feature type="compositionally biased region" description="Basic and acidic residues" evidence="1">
    <location>
        <begin position="766"/>
        <end position="775"/>
    </location>
</feature>
<name>A0A2J6S4K1_HYAVF</name>
<feature type="region of interest" description="Disordered" evidence="1">
    <location>
        <begin position="165"/>
        <end position="299"/>
    </location>
</feature>
<feature type="domain" description="2EXR" evidence="2">
    <location>
        <begin position="448"/>
        <end position="540"/>
    </location>
</feature>
<gene>
    <name evidence="3" type="ORF">L207DRAFT_617436</name>
</gene>
<feature type="region of interest" description="Disordered" evidence="1">
    <location>
        <begin position="708"/>
        <end position="731"/>
    </location>
</feature>
<dbReference type="EMBL" id="KZ613940">
    <property type="protein sequence ID" value="PMD45687.1"/>
    <property type="molecule type" value="Genomic_DNA"/>
</dbReference>
<dbReference type="PANTHER" id="PTHR35910:SF1">
    <property type="entry name" value="2EXR DOMAIN-CONTAINING PROTEIN"/>
    <property type="match status" value="1"/>
</dbReference>
<dbReference type="PANTHER" id="PTHR35910">
    <property type="entry name" value="2EXR DOMAIN-CONTAINING PROTEIN"/>
    <property type="match status" value="1"/>
</dbReference>
<organism evidence="3 4">
    <name type="scientific">Hyaloscypha variabilis (strain UAMH 11265 / GT02V1 / F)</name>
    <name type="common">Meliniomyces variabilis</name>
    <dbReference type="NCBI Taxonomy" id="1149755"/>
    <lineage>
        <taxon>Eukaryota</taxon>
        <taxon>Fungi</taxon>
        <taxon>Dikarya</taxon>
        <taxon>Ascomycota</taxon>
        <taxon>Pezizomycotina</taxon>
        <taxon>Leotiomycetes</taxon>
        <taxon>Helotiales</taxon>
        <taxon>Hyaloscyphaceae</taxon>
        <taxon>Hyaloscypha</taxon>
        <taxon>Hyaloscypha variabilis</taxon>
    </lineage>
</organism>
<reference evidence="3 4" key="1">
    <citation type="submission" date="2016-04" db="EMBL/GenBank/DDBJ databases">
        <title>A degradative enzymes factory behind the ericoid mycorrhizal symbiosis.</title>
        <authorList>
            <consortium name="DOE Joint Genome Institute"/>
            <person name="Martino E."/>
            <person name="Morin E."/>
            <person name="Grelet G."/>
            <person name="Kuo A."/>
            <person name="Kohler A."/>
            <person name="Daghino S."/>
            <person name="Barry K."/>
            <person name="Choi C."/>
            <person name="Cichocki N."/>
            <person name="Clum A."/>
            <person name="Copeland A."/>
            <person name="Hainaut M."/>
            <person name="Haridas S."/>
            <person name="Labutti K."/>
            <person name="Lindquist E."/>
            <person name="Lipzen A."/>
            <person name="Khouja H.-R."/>
            <person name="Murat C."/>
            <person name="Ohm R."/>
            <person name="Olson A."/>
            <person name="Spatafora J."/>
            <person name="Veneault-Fourrey C."/>
            <person name="Henrissat B."/>
            <person name="Grigoriev I."/>
            <person name="Martin F."/>
            <person name="Perotto S."/>
        </authorList>
    </citation>
    <scope>NUCLEOTIDE SEQUENCE [LARGE SCALE GENOMIC DNA]</scope>
    <source>
        <strain evidence="3 4">F</strain>
    </source>
</reference>
<keyword evidence="4" id="KW-1185">Reference proteome</keyword>